<dbReference type="Proteomes" id="UP001149140">
    <property type="component" value="Unassembled WGS sequence"/>
</dbReference>
<name>A0A9X3N3Z7_9ACTN</name>
<evidence type="ECO:0000256" key="1">
    <source>
        <dbReference type="SAM" id="MobiDB-lite"/>
    </source>
</evidence>
<evidence type="ECO:0000313" key="2">
    <source>
        <dbReference type="EMBL" id="MDA0166267.1"/>
    </source>
</evidence>
<sequence length="737" mass="78344">MPLQIPEIDGRGYQELLDEAIARIRVHNPEWTNYNPSDPGITLLQLFAFLAESVRYRSALIPERARIKFLQLLDIPLEPAHAAAGIVAFEYQSGPLSPILVETDLELLAGQVPFRTTHALSVVPAEGRAFVKAPLTADREAQIRARYELIYEGFGSAGDQLLLYETRPVDWAAQTVDLSSGTVDQTLWLALMARTPDAVGAVRRSLAGAVLTVGIVPETSGDGRVLAPGGPAAGLARELRFELPRVEPLPQDADARLARYTLIPSDASADVLAEPGLVQLTLPGDVGQLGLWEDLEPDEDGTGDFPPAVEGDDAERIVTWVRIRPAATAGALGQASVTLRWAGVNATLIQHRARVPHELVGRGSGAPDQAYALVNTPVLTDSVALTVDGTAWTLVDDLLAAAPEVPSSSAPGVGYGDQATLPATAYTVDRESGEIRFGDGSHGARPAAGALIEATYDYGGGRAGDVGVDAVTTGPALPAGLKVTNPLPTWGGDEALSVDEAERQIARVVRHRDRLVTAEDVQEIAEVTPGVDMGRVEVLALLNPQLPDARLPGVLTVMVIPQFDPVHPDAPEPDGLFLDLVCAHLEPRRLLTTELHVRGPVYVDVWASIGVDVEPGRDIAPVLEAVKRRIRTFLSPLPHEGRPEGGWPVATSVERLELWAQAANVDGVAKVFDTQLTDSSGTARDRVPMSGLQLPRLAAIAVSQGDPRPLDEIRGDAGSPPPGSAKTLPVPVDPVEC</sequence>
<proteinExistence type="predicted"/>
<accession>A0A9X3N3Z7</accession>
<evidence type="ECO:0008006" key="4">
    <source>
        <dbReference type="Google" id="ProtNLM"/>
    </source>
</evidence>
<dbReference type="AlphaFoldDB" id="A0A9X3N3Z7"/>
<feature type="region of interest" description="Disordered" evidence="1">
    <location>
        <begin position="705"/>
        <end position="737"/>
    </location>
</feature>
<protein>
    <recommendedName>
        <fullName evidence="4">Baseplate assembly protein</fullName>
    </recommendedName>
</protein>
<comment type="caution">
    <text evidence="2">The sequence shown here is derived from an EMBL/GenBank/DDBJ whole genome shotgun (WGS) entry which is preliminary data.</text>
</comment>
<dbReference type="RefSeq" id="WP_270045525.1">
    <property type="nucleotide sequence ID" value="NZ_JAPDOD010000062.1"/>
</dbReference>
<dbReference type="EMBL" id="JAPDOD010000062">
    <property type="protein sequence ID" value="MDA0166267.1"/>
    <property type="molecule type" value="Genomic_DNA"/>
</dbReference>
<evidence type="ECO:0000313" key="3">
    <source>
        <dbReference type="Proteomes" id="UP001149140"/>
    </source>
</evidence>
<organism evidence="2 3">
    <name type="scientific">Solirubrobacter ginsenosidimutans</name>
    <dbReference type="NCBI Taxonomy" id="490573"/>
    <lineage>
        <taxon>Bacteria</taxon>
        <taxon>Bacillati</taxon>
        <taxon>Actinomycetota</taxon>
        <taxon>Thermoleophilia</taxon>
        <taxon>Solirubrobacterales</taxon>
        <taxon>Solirubrobacteraceae</taxon>
        <taxon>Solirubrobacter</taxon>
    </lineage>
</organism>
<reference evidence="2" key="1">
    <citation type="submission" date="2022-10" db="EMBL/GenBank/DDBJ databases">
        <title>The WGS of Solirubrobacter ginsenosidimutans DSM 21036.</title>
        <authorList>
            <person name="Jiang Z."/>
        </authorList>
    </citation>
    <scope>NUCLEOTIDE SEQUENCE</scope>
    <source>
        <strain evidence="2">DSM 21036</strain>
    </source>
</reference>
<keyword evidence="3" id="KW-1185">Reference proteome</keyword>
<gene>
    <name evidence="2" type="ORF">OM076_38740</name>
</gene>